<dbReference type="STRING" id="43265.A0A545UYA9"/>
<gene>
    <name evidence="2" type="ORF">IF1G_06471</name>
</gene>
<dbReference type="OrthoDB" id="3439209at2759"/>
<comment type="caution">
    <text evidence="2">The sequence shown here is derived from an EMBL/GenBank/DDBJ whole genome shotgun (WGS) entry which is preliminary data.</text>
</comment>
<organism evidence="2 3">
    <name type="scientific">Cordyceps javanica</name>
    <dbReference type="NCBI Taxonomy" id="43265"/>
    <lineage>
        <taxon>Eukaryota</taxon>
        <taxon>Fungi</taxon>
        <taxon>Dikarya</taxon>
        <taxon>Ascomycota</taxon>
        <taxon>Pezizomycotina</taxon>
        <taxon>Sordariomycetes</taxon>
        <taxon>Hypocreomycetidae</taxon>
        <taxon>Hypocreales</taxon>
        <taxon>Cordycipitaceae</taxon>
        <taxon>Cordyceps</taxon>
    </lineage>
</organism>
<feature type="compositionally biased region" description="Basic residues" evidence="1">
    <location>
        <begin position="240"/>
        <end position="253"/>
    </location>
</feature>
<dbReference type="EMBL" id="SPUK01000009">
    <property type="protein sequence ID" value="TQV94460.1"/>
    <property type="molecule type" value="Genomic_DNA"/>
</dbReference>
<feature type="region of interest" description="Disordered" evidence="1">
    <location>
        <begin position="204"/>
        <end position="253"/>
    </location>
</feature>
<dbReference type="Proteomes" id="UP000315783">
    <property type="component" value="Unassembled WGS sequence"/>
</dbReference>
<evidence type="ECO:0000256" key="1">
    <source>
        <dbReference type="SAM" id="MobiDB-lite"/>
    </source>
</evidence>
<feature type="compositionally biased region" description="Low complexity" evidence="1">
    <location>
        <begin position="153"/>
        <end position="174"/>
    </location>
</feature>
<proteinExistence type="predicted"/>
<accession>A0A545UYA9</accession>
<keyword evidence="3" id="KW-1185">Reference proteome</keyword>
<name>A0A545UYA9_9HYPO</name>
<evidence type="ECO:0000313" key="3">
    <source>
        <dbReference type="Proteomes" id="UP000315783"/>
    </source>
</evidence>
<feature type="region of interest" description="Disordered" evidence="1">
    <location>
        <begin position="99"/>
        <end position="177"/>
    </location>
</feature>
<protein>
    <submittedName>
        <fullName evidence="2">Uncharacterized protein</fullName>
    </submittedName>
</protein>
<dbReference type="AlphaFoldDB" id="A0A545UYA9"/>
<evidence type="ECO:0000313" key="2">
    <source>
        <dbReference type="EMBL" id="TQV94460.1"/>
    </source>
</evidence>
<feature type="compositionally biased region" description="Polar residues" evidence="1">
    <location>
        <begin position="130"/>
        <end position="145"/>
    </location>
</feature>
<feature type="compositionally biased region" description="Basic and acidic residues" evidence="1">
    <location>
        <begin position="218"/>
        <end position="231"/>
    </location>
</feature>
<sequence>MGSNDGAERCHLKVDTGSHGYFKENGSVIMNKWFSNTTTQIAPPQLYNVPPPVSLSSQDSFNDGSSVASANNLRAANASLHPVRSDFSNQLSFTSVADFSSQSPQVVNPARRRLPTNTSPSPMVRGPSAQGGSSRNSPSAGTSVAPSVDDSDSNYPASSAQSSQPSRLPSPTLSDNHKDAQNAFLIDARAKGMSYKEIRVKGGFTEAESTLRGRHRMLTKDKESRVRKPEWTETDVSSTKPKHPHTTPKSHPT</sequence>
<reference evidence="2 3" key="1">
    <citation type="journal article" date="2019" name="Appl. Microbiol. Biotechnol.">
        <title>Genome sequence of Isaria javanica and comparative genome analysis insights into family S53 peptidase evolution in fungal entomopathogens.</title>
        <authorList>
            <person name="Lin R."/>
            <person name="Zhang X."/>
            <person name="Xin B."/>
            <person name="Zou M."/>
            <person name="Gao Y."/>
            <person name="Qin F."/>
            <person name="Hu Q."/>
            <person name="Xie B."/>
            <person name="Cheng X."/>
        </authorList>
    </citation>
    <scope>NUCLEOTIDE SEQUENCE [LARGE SCALE GENOMIC DNA]</scope>
    <source>
        <strain evidence="2 3">IJ1G</strain>
    </source>
</reference>